<dbReference type="AlphaFoldDB" id="A0A9Q0QTV3"/>
<evidence type="ECO:0000313" key="2">
    <source>
        <dbReference type="EMBL" id="KAJ4971640.1"/>
    </source>
</evidence>
<comment type="caution">
    <text evidence="2">The sequence shown here is derived from an EMBL/GenBank/DDBJ whole genome shotgun (WGS) entry which is preliminary data.</text>
</comment>
<reference evidence="2" key="1">
    <citation type="journal article" date="2023" name="Plant J.">
        <title>The genome of the king protea, Protea cynaroides.</title>
        <authorList>
            <person name="Chang J."/>
            <person name="Duong T.A."/>
            <person name="Schoeman C."/>
            <person name="Ma X."/>
            <person name="Roodt D."/>
            <person name="Barker N."/>
            <person name="Li Z."/>
            <person name="Van de Peer Y."/>
            <person name="Mizrachi E."/>
        </authorList>
    </citation>
    <scope>NUCLEOTIDE SEQUENCE</scope>
    <source>
        <tissue evidence="2">Young leaves</tissue>
    </source>
</reference>
<proteinExistence type="predicted"/>
<organism evidence="2 3">
    <name type="scientific">Protea cynaroides</name>
    <dbReference type="NCBI Taxonomy" id="273540"/>
    <lineage>
        <taxon>Eukaryota</taxon>
        <taxon>Viridiplantae</taxon>
        <taxon>Streptophyta</taxon>
        <taxon>Embryophyta</taxon>
        <taxon>Tracheophyta</taxon>
        <taxon>Spermatophyta</taxon>
        <taxon>Magnoliopsida</taxon>
        <taxon>Proteales</taxon>
        <taxon>Proteaceae</taxon>
        <taxon>Protea</taxon>
    </lineage>
</organism>
<dbReference type="EMBL" id="JAMYWD010000005">
    <property type="protein sequence ID" value="KAJ4971640.1"/>
    <property type="molecule type" value="Genomic_DNA"/>
</dbReference>
<protein>
    <submittedName>
        <fullName evidence="2">Uncharacterized protein</fullName>
    </submittedName>
</protein>
<dbReference type="OrthoDB" id="2010398at2759"/>
<sequence>MNLIFDEEFKDFLTEMKDENRDSIEAVATISTGNDEVIGTMTVDAIVKFSEKSGLMKVKPARVSPVSQRRPSFSNSERHRRSFSCAELIEDLDRNIMAQSINVTMSMRFPFGWYTWDAFYIDIATIGVKEGLKRLSPCLSIIKMVHAVYALEKVIILGDGDYLLNSGGWKIRAVGTVFGIEL</sequence>
<dbReference type="InterPro" id="IPR008811">
    <property type="entry name" value="Glycosyl_hydrolases_36"/>
</dbReference>
<keyword evidence="1" id="KW-0119">Carbohydrate metabolism</keyword>
<evidence type="ECO:0000313" key="3">
    <source>
        <dbReference type="Proteomes" id="UP001141806"/>
    </source>
</evidence>
<dbReference type="Pfam" id="PF05691">
    <property type="entry name" value="Raffinose_syn"/>
    <property type="match status" value="1"/>
</dbReference>
<name>A0A9Q0QTV3_9MAGN</name>
<accession>A0A9Q0QTV3</accession>
<keyword evidence="3" id="KW-1185">Reference proteome</keyword>
<evidence type="ECO:0000256" key="1">
    <source>
        <dbReference type="ARBA" id="ARBA00023277"/>
    </source>
</evidence>
<dbReference type="Proteomes" id="UP001141806">
    <property type="component" value="Unassembled WGS sequence"/>
</dbReference>
<gene>
    <name evidence="2" type="ORF">NE237_004739</name>
</gene>